<reference evidence="10" key="2">
    <citation type="journal article" date="2020" name="Nat. Commun.">
        <title>Large-scale genome sequencing of mycorrhizal fungi provides insights into the early evolution of symbiotic traits.</title>
        <authorList>
            <person name="Miyauchi S."/>
            <person name="Kiss E."/>
            <person name="Kuo A."/>
            <person name="Drula E."/>
            <person name="Kohler A."/>
            <person name="Sanchez-Garcia M."/>
            <person name="Morin E."/>
            <person name="Andreopoulos B."/>
            <person name="Barry K.W."/>
            <person name="Bonito G."/>
            <person name="Buee M."/>
            <person name="Carver A."/>
            <person name="Chen C."/>
            <person name="Cichocki N."/>
            <person name="Clum A."/>
            <person name="Culley D."/>
            <person name="Crous P.W."/>
            <person name="Fauchery L."/>
            <person name="Girlanda M."/>
            <person name="Hayes R.D."/>
            <person name="Keri Z."/>
            <person name="LaButti K."/>
            <person name="Lipzen A."/>
            <person name="Lombard V."/>
            <person name="Magnuson J."/>
            <person name="Maillard F."/>
            <person name="Murat C."/>
            <person name="Nolan M."/>
            <person name="Ohm R.A."/>
            <person name="Pangilinan J."/>
            <person name="Pereira M.F."/>
            <person name="Perotto S."/>
            <person name="Peter M."/>
            <person name="Pfister S."/>
            <person name="Riley R."/>
            <person name="Sitrit Y."/>
            <person name="Stielow J.B."/>
            <person name="Szollosi G."/>
            <person name="Zifcakova L."/>
            <person name="Stursova M."/>
            <person name="Spatafora J.W."/>
            <person name="Tedersoo L."/>
            <person name="Vaario L.M."/>
            <person name="Yamada A."/>
            <person name="Yan M."/>
            <person name="Wang P."/>
            <person name="Xu J."/>
            <person name="Bruns T."/>
            <person name="Baldrian P."/>
            <person name="Vilgalys R."/>
            <person name="Dunand C."/>
            <person name="Henrissat B."/>
            <person name="Grigoriev I.V."/>
            <person name="Hibbett D."/>
            <person name="Nagy L.G."/>
            <person name="Martin F.M."/>
        </authorList>
    </citation>
    <scope>NUCLEOTIDE SEQUENCE</scope>
    <source>
        <strain evidence="10">BED1</strain>
    </source>
</reference>
<keyword evidence="6 8" id="KW-0238">DNA-binding</keyword>
<dbReference type="GO" id="GO:0006974">
    <property type="term" value="P:DNA damage response"/>
    <property type="evidence" value="ECO:0007669"/>
    <property type="project" value="UniProtKB-KW"/>
</dbReference>
<protein>
    <recommendedName>
        <fullName evidence="2 8">DNA damage-binding protein CMR1</fullName>
    </recommendedName>
</protein>
<dbReference type="PROSITE" id="PS00678">
    <property type="entry name" value="WD_REPEATS_1"/>
    <property type="match status" value="1"/>
</dbReference>
<organism evidence="10 11">
    <name type="scientific">Boletus edulis BED1</name>
    <dbReference type="NCBI Taxonomy" id="1328754"/>
    <lineage>
        <taxon>Eukaryota</taxon>
        <taxon>Fungi</taxon>
        <taxon>Dikarya</taxon>
        <taxon>Basidiomycota</taxon>
        <taxon>Agaricomycotina</taxon>
        <taxon>Agaricomycetes</taxon>
        <taxon>Agaricomycetidae</taxon>
        <taxon>Boletales</taxon>
        <taxon>Boletineae</taxon>
        <taxon>Boletaceae</taxon>
        <taxon>Boletoideae</taxon>
        <taxon>Boletus</taxon>
    </lineage>
</organism>
<dbReference type="SUPFAM" id="SSF50978">
    <property type="entry name" value="WD40 repeat-like"/>
    <property type="match status" value="1"/>
</dbReference>
<dbReference type="InterPro" id="IPR019775">
    <property type="entry name" value="WD40_repeat_CS"/>
</dbReference>
<dbReference type="GO" id="GO:0003677">
    <property type="term" value="F:DNA binding"/>
    <property type="evidence" value="ECO:0007669"/>
    <property type="project" value="UniProtKB-UniRule"/>
</dbReference>
<dbReference type="Proteomes" id="UP001194468">
    <property type="component" value="Unassembled WGS sequence"/>
</dbReference>
<evidence type="ECO:0000256" key="4">
    <source>
        <dbReference type="ARBA" id="ARBA00022737"/>
    </source>
</evidence>
<dbReference type="PROSITE" id="PS50082">
    <property type="entry name" value="WD_REPEATS_2"/>
    <property type="match status" value="1"/>
</dbReference>
<comment type="function">
    <text evidence="8">DNA-binding protein that binds to both single- and double-stranded DNA. Binds preferentially to UV-damaged DNA. May be involved in DNA-metabolic processes.</text>
</comment>
<evidence type="ECO:0000313" key="10">
    <source>
        <dbReference type="EMBL" id="KAF8447319.1"/>
    </source>
</evidence>
<dbReference type="InterPro" id="IPR015943">
    <property type="entry name" value="WD40/YVTN_repeat-like_dom_sf"/>
</dbReference>
<dbReference type="EMBL" id="WHUW01000004">
    <property type="protein sequence ID" value="KAF8447319.1"/>
    <property type="molecule type" value="Genomic_DNA"/>
</dbReference>
<feature type="repeat" description="WD" evidence="7">
    <location>
        <begin position="436"/>
        <end position="477"/>
    </location>
</feature>
<feature type="compositionally biased region" description="Basic and acidic residues" evidence="9">
    <location>
        <begin position="92"/>
        <end position="104"/>
    </location>
</feature>
<dbReference type="GO" id="GO:2000001">
    <property type="term" value="P:regulation of DNA damage checkpoint"/>
    <property type="evidence" value="ECO:0007669"/>
    <property type="project" value="TreeGrafter"/>
</dbReference>
<evidence type="ECO:0000256" key="2">
    <source>
        <dbReference type="ARBA" id="ARBA00021132"/>
    </source>
</evidence>
<dbReference type="InterPro" id="IPR036322">
    <property type="entry name" value="WD40_repeat_dom_sf"/>
</dbReference>
<accession>A0AAD4C2J5</accession>
<dbReference type="Pfam" id="PF00400">
    <property type="entry name" value="WD40"/>
    <property type="match status" value="2"/>
</dbReference>
<evidence type="ECO:0000256" key="7">
    <source>
        <dbReference type="PROSITE-ProRule" id="PRU00221"/>
    </source>
</evidence>
<proteinExistence type="inferred from homology"/>
<dbReference type="SMART" id="SM00320">
    <property type="entry name" value="WD40"/>
    <property type="match status" value="4"/>
</dbReference>
<dbReference type="InterPro" id="IPR001680">
    <property type="entry name" value="WD40_rpt"/>
</dbReference>
<comment type="caution">
    <text evidence="10">The sequence shown here is derived from an EMBL/GenBank/DDBJ whole genome shotgun (WGS) entry which is preliminary data.</text>
</comment>
<evidence type="ECO:0000256" key="3">
    <source>
        <dbReference type="ARBA" id="ARBA00022574"/>
    </source>
</evidence>
<name>A0AAD4C2J5_BOLED</name>
<dbReference type="Gene3D" id="2.130.10.10">
    <property type="entry name" value="YVTN repeat-like/Quinoprotein amine dehydrogenase"/>
    <property type="match status" value="2"/>
</dbReference>
<keyword evidence="11" id="KW-1185">Reference proteome</keyword>
<dbReference type="PROSITE" id="PS50294">
    <property type="entry name" value="WD_REPEATS_REGION"/>
    <property type="match status" value="1"/>
</dbReference>
<keyword evidence="3 7" id="KW-0853">WD repeat</keyword>
<gene>
    <name evidence="10" type="ORF">L210DRAFT_3472146</name>
</gene>
<evidence type="ECO:0000256" key="1">
    <source>
        <dbReference type="ARBA" id="ARBA00005434"/>
    </source>
</evidence>
<dbReference type="AlphaFoldDB" id="A0AAD4C2J5"/>
<evidence type="ECO:0000313" key="11">
    <source>
        <dbReference type="Proteomes" id="UP001194468"/>
    </source>
</evidence>
<keyword evidence="4" id="KW-0677">Repeat</keyword>
<reference evidence="10" key="1">
    <citation type="submission" date="2019-10" db="EMBL/GenBank/DDBJ databases">
        <authorList>
            <consortium name="DOE Joint Genome Institute"/>
            <person name="Kuo A."/>
            <person name="Miyauchi S."/>
            <person name="Kiss E."/>
            <person name="Drula E."/>
            <person name="Kohler A."/>
            <person name="Sanchez-Garcia M."/>
            <person name="Andreopoulos B."/>
            <person name="Barry K.W."/>
            <person name="Bonito G."/>
            <person name="Buee M."/>
            <person name="Carver A."/>
            <person name="Chen C."/>
            <person name="Cichocki N."/>
            <person name="Clum A."/>
            <person name="Culley D."/>
            <person name="Crous P.W."/>
            <person name="Fauchery L."/>
            <person name="Girlanda M."/>
            <person name="Hayes R."/>
            <person name="Keri Z."/>
            <person name="LaButti K."/>
            <person name="Lipzen A."/>
            <person name="Lombard V."/>
            <person name="Magnuson J."/>
            <person name="Maillard F."/>
            <person name="Morin E."/>
            <person name="Murat C."/>
            <person name="Nolan M."/>
            <person name="Ohm R."/>
            <person name="Pangilinan J."/>
            <person name="Pereira M."/>
            <person name="Perotto S."/>
            <person name="Peter M."/>
            <person name="Riley R."/>
            <person name="Sitrit Y."/>
            <person name="Stielow B."/>
            <person name="Szollosi G."/>
            <person name="Zifcakova L."/>
            <person name="Stursova M."/>
            <person name="Spatafora J.W."/>
            <person name="Tedersoo L."/>
            <person name="Vaario L.-M."/>
            <person name="Yamada A."/>
            <person name="Yan M."/>
            <person name="Wang P."/>
            <person name="Xu J."/>
            <person name="Bruns T."/>
            <person name="Baldrian P."/>
            <person name="Vilgalys R."/>
            <person name="Henrissat B."/>
            <person name="Grigoriev I.V."/>
            <person name="Hibbett D."/>
            <person name="Nagy L.G."/>
            <person name="Martin F.M."/>
        </authorList>
    </citation>
    <scope>NUCLEOTIDE SEQUENCE</scope>
    <source>
        <strain evidence="10">BED1</strain>
    </source>
</reference>
<keyword evidence="5 8" id="KW-0227">DNA damage</keyword>
<evidence type="ECO:0000256" key="8">
    <source>
        <dbReference type="RuleBase" id="RU365004"/>
    </source>
</evidence>
<evidence type="ECO:0000256" key="9">
    <source>
        <dbReference type="SAM" id="MobiDB-lite"/>
    </source>
</evidence>
<dbReference type="PANTHER" id="PTHR14773:SF0">
    <property type="entry name" value="WD REPEAT-CONTAINING PROTEIN 76"/>
    <property type="match status" value="1"/>
</dbReference>
<feature type="region of interest" description="Disordered" evidence="9">
    <location>
        <begin position="35"/>
        <end position="104"/>
    </location>
</feature>
<evidence type="ECO:0000256" key="6">
    <source>
        <dbReference type="ARBA" id="ARBA00023125"/>
    </source>
</evidence>
<sequence>MSELSAYEQEREANIARNRALLEQLELKDAVAALGVSVKPKPAPKPKAKPVQAAKRVKRESTEEAPRRQSARLRKDDAVDPNETPAQRRKRLAEAEARRKKEEEERILAEEHAHLAKRPRAQELDLSVLTAAEELGDEEMNALRASLQAITHKPIPRCIGSVDAWVYDSDKHDAREAEELRKRLGQMKVASRAKVTQNRVYSAAYHPEPTKDLIFFGDKHGQVGIWDAQAPVEEVADEDDEVTPADEKSGGKYWRLQQHWPATAKSSISSIRIDPIDSHRLYTTSYDCTVRQLTFVSGVSRQIYSSSDVLISSLELSPSGHEMWISDVSGGATHLDLREGPSHTRWYGLSDQKIGSVSINPTSPHLILTASNSRSLKIWDARKLDVLLTQKQSGGATSSSSPPSPSKYTSGPFDFDFERVQKFIETKKGSGALRGEYAHGKSVTSAYWDPRGRSIVSTSYDDTLRIWELDAGKYDASPVFPAFTPFSRIKHGCQTGRWLTPLRAVWTPNPDVYPHFTVGNLDHSLNVYSCKGELVAKLSDSVRITATQAVTCSHPSVVERCATGNASGRCVLWAPPDLA</sequence>
<dbReference type="PANTHER" id="PTHR14773">
    <property type="entry name" value="WD REPEAT-CONTAINING PROTEIN 76"/>
    <property type="match status" value="1"/>
</dbReference>
<dbReference type="GO" id="GO:0005634">
    <property type="term" value="C:nucleus"/>
    <property type="evidence" value="ECO:0007669"/>
    <property type="project" value="TreeGrafter"/>
</dbReference>
<dbReference type="InterPro" id="IPR050853">
    <property type="entry name" value="WD_repeat_DNA-damage-binding"/>
</dbReference>
<comment type="similarity">
    <text evidence="1 8">Belongs to the WD repeat DDB2/WDR76 family.</text>
</comment>
<evidence type="ECO:0000256" key="5">
    <source>
        <dbReference type="ARBA" id="ARBA00022763"/>
    </source>
</evidence>
<feature type="compositionally biased region" description="Basic and acidic residues" evidence="9">
    <location>
        <begin position="59"/>
        <end position="78"/>
    </location>
</feature>